<dbReference type="SUPFAM" id="SSF51735">
    <property type="entry name" value="NAD(P)-binding Rossmann-fold domains"/>
    <property type="match status" value="1"/>
</dbReference>
<dbReference type="GO" id="GO:0042732">
    <property type="term" value="P:D-xylose metabolic process"/>
    <property type="evidence" value="ECO:0007669"/>
    <property type="project" value="InterPro"/>
</dbReference>
<dbReference type="PANTHER" id="PTHR43078:SF6">
    <property type="entry name" value="UDP-GLUCURONIC ACID DECARBOXYLASE 1"/>
    <property type="match status" value="1"/>
</dbReference>
<evidence type="ECO:0000313" key="8">
    <source>
        <dbReference type="Proteomes" id="UP000182204"/>
    </source>
</evidence>
<keyword evidence="3" id="KW-0520">NAD</keyword>
<evidence type="ECO:0000256" key="3">
    <source>
        <dbReference type="ARBA" id="ARBA00023027"/>
    </source>
</evidence>
<dbReference type="GO" id="GO:0016853">
    <property type="term" value="F:isomerase activity"/>
    <property type="evidence" value="ECO:0007669"/>
    <property type="project" value="UniProtKB-KW"/>
</dbReference>
<reference evidence="7 8" key="1">
    <citation type="submission" date="2015-11" db="EMBL/GenBank/DDBJ databases">
        <authorList>
            <person name="Hill K.K."/>
            <person name="Shirey T.B."/>
            <person name="Raphael B."/>
            <person name="Daligault H.E."/>
            <person name="Davenport K.W."/>
            <person name="Bruce D.C."/>
            <person name="Foley B.T."/>
            <person name="Johnson S.L."/>
        </authorList>
    </citation>
    <scope>NUCLEOTIDE SEQUENCE [LARGE SCALE GENOMIC DNA]</scope>
    <source>
        <strain evidence="7 8">CDC_1632</strain>
    </source>
</reference>
<proteinExistence type="predicted"/>
<evidence type="ECO:0000256" key="1">
    <source>
        <dbReference type="ARBA" id="ARBA00001911"/>
    </source>
</evidence>
<keyword evidence="5" id="KW-0812">Transmembrane</keyword>
<organism evidence="7 8">
    <name type="scientific">Clostridium sporogenes</name>
    <dbReference type="NCBI Taxonomy" id="1509"/>
    <lineage>
        <taxon>Bacteria</taxon>
        <taxon>Bacillati</taxon>
        <taxon>Bacillota</taxon>
        <taxon>Clostridia</taxon>
        <taxon>Eubacteriales</taxon>
        <taxon>Clostridiaceae</taxon>
        <taxon>Clostridium</taxon>
    </lineage>
</organism>
<evidence type="ECO:0000256" key="2">
    <source>
        <dbReference type="ARBA" id="ARBA00022793"/>
    </source>
</evidence>
<protein>
    <submittedName>
        <fullName evidence="7">3-beta hydroxysteroid dehydrogenase/isomerase family protein</fullName>
    </submittedName>
</protein>
<dbReference type="Pfam" id="PF01370">
    <property type="entry name" value="Epimerase"/>
    <property type="match status" value="1"/>
</dbReference>
<dbReference type="InterPro" id="IPR044516">
    <property type="entry name" value="UXS-like"/>
</dbReference>
<keyword evidence="7" id="KW-0413">Isomerase</keyword>
<evidence type="ECO:0000313" key="7">
    <source>
        <dbReference type="EMBL" id="APH17334.1"/>
    </source>
</evidence>
<dbReference type="GO" id="GO:0005737">
    <property type="term" value="C:cytoplasm"/>
    <property type="evidence" value="ECO:0007669"/>
    <property type="project" value="TreeGrafter"/>
</dbReference>
<sequence>MTEISKVTKIDMELIYNGLSNIDKENLKDKKVLVTGFAGSLGYSLLHFFALYGEKLKIKKIYGIDNFMFGNPLWVKKILKNPLFDLRELDIINCDLEFAEDADIIFHMASLASPVYYRQYPIETIDADVTGLRRLLDFYREKPIKGFLFYSSSEVYGDPNPKEIPTKETYFGNVNTCGPRACYDESKRFGETLCYNFSREYNIPITIVRPFNNYGPGMRINDQRVVADFAKAIIDNEDIVIYSNGKPTRTFDYIPDATIGYIKCALYGKFEVFNIGSDRDEISISRLAELYKKVGNELFGYNGEIVYKNHWDKEYLTDNPNRRCPDITKAIKLINYEPQIHIEEGIRRYLLYLKQCEREEFEW</sequence>
<dbReference type="PANTHER" id="PTHR43078">
    <property type="entry name" value="UDP-GLUCURONIC ACID DECARBOXYLASE-RELATED"/>
    <property type="match status" value="1"/>
</dbReference>
<dbReference type="EMBL" id="CP013243">
    <property type="protein sequence ID" value="APH17334.1"/>
    <property type="molecule type" value="Genomic_DNA"/>
</dbReference>
<keyword evidence="4" id="KW-0456">Lyase</keyword>
<dbReference type="GO" id="GO:0070403">
    <property type="term" value="F:NAD+ binding"/>
    <property type="evidence" value="ECO:0007669"/>
    <property type="project" value="InterPro"/>
</dbReference>
<evidence type="ECO:0000256" key="5">
    <source>
        <dbReference type="SAM" id="Phobius"/>
    </source>
</evidence>
<dbReference type="InterPro" id="IPR036291">
    <property type="entry name" value="NAD(P)-bd_dom_sf"/>
</dbReference>
<feature type="domain" description="NAD-dependent epimerase/dehydratase" evidence="6">
    <location>
        <begin position="32"/>
        <end position="276"/>
    </location>
</feature>
<evidence type="ECO:0000256" key="4">
    <source>
        <dbReference type="ARBA" id="ARBA00023239"/>
    </source>
</evidence>
<accession>A0A1L3NMM4</accession>
<dbReference type="RefSeq" id="WP_072586570.1">
    <property type="nucleotide sequence ID" value="NZ_CP013243.1"/>
</dbReference>
<dbReference type="AlphaFoldDB" id="A0A1L3NMM4"/>
<gene>
    <name evidence="7" type="ORF">NPD5_3221</name>
</gene>
<keyword evidence="5" id="KW-0472">Membrane</keyword>
<evidence type="ECO:0000259" key="6">
    <source>
        <dbReference type="Pfam" id="PF01370"/>
    </source>
</evidence>
<dbReference type="InterPro" id="IPR001509">
    <property type="entry name" value="Epimerase_deHydtase"/>
</dbReference>
<comment type="cofactor">
    <cofactor evidence="1">
        <name>NAD(+)</name>
        <dbReference type="ChEBI" id="CHEBI:57540"/>
    </cofactor>
</comment>
<dbReference type="Gene3D" id="3.40.50.720">
    <property type="entry name" value="NAD(P)-binding Rossmann-like Domain"/>
    <property type="match status" value="1"/>
</dbReference>
<keyword evidence="5" id="KW-1133">Transmembrane helix</keyword>
<name>A0A1L3NMM4_CLOSG</name>
<keyword evidence="2" id="KW-0210">Decarboxylase</keyword>
<dbReference type="GO" id="GO:0048040">
    <property type="term" value="F:UDP-glucuronate decarboxylase activity"/>
    <property type="evidence" value="ECO:0007669"/>
    <property type="project" value="TreeGrafter"/>
</dbReference>
<feature type="transmembrane region" description="Helical" evidence="5">
    <location>
        <begin position="32"/>
        <end position="52"/>
    </location>
</feature>
<dbReference type="Proteomes" id="UP000182204">
    <property type="component" value="Chromosome"/>
</dbReference>